<dbReference type="SUPFAM" id="SSF47973">
    <property type="entry name" value="Ribosomal protein S7"/>
    <property type="match status" value="1"/>
</dbReference>
<dbReference type="InterPro" id="IPR023798">
    <property type="entry name" value="Ribosomal_uS7_dom"/>
</dbReference>
<evidence type="ECO:0000256" key="5">
    <source>
        <dbReference type="ARBA" id="ARBA00023274"/>
    </source>
</evidence>
<dbReference type="Pfam" id="PF00177">
    <property type="entry name" value="Ribosomal_S7"/>
    <property type="match status" value="1"/>
</dbReference>
<dbReference type="STRING" id="1121883.SAMN02745226_01701"/>
<sequence length="155" mass="17690">MRRRRAEVRVVPPDPVYGEVLVTKMINKIMWDGKKSIAQKIVYGAIDILAQKTGKDGLEVFKQAVENVKPIVEVRPRRIGGATYQVPVEVQEPRKTTLAIRWIVDVARSKKGKPMQEKLAEELLNAYNNTGAAIKKREDVHKMAEANRAFAHFRW</sequence>
<dbReference type="GO" id="GO:0003735">
    <property type="term" value="F:structural constituent of ribosome"/>
    <property type="evidence" value="ECO:0007669"/>
    <property type="project" value="InterPro"/>
</dbReference>
<dbReference type="NCBIfam" id="TIGR01029">
    <property type="entry name" value="rpsG_bact"/>
    <property type="match status" value="1"/>
</dbReference>
<dbReference type="InterPro" id="IPR036823">
    <property type="entry name" value="Ribosomal_uS7_dom_sf"/>
</dbReference>
<dbReference type="PANTHER" id="PTHR11205">
    <property type="entry name" value="RIBOSOMAL PROTEIN S7"/>
    <property type="match status" value="1"/>
</dbReference>
<evidence type="ECO:0000256" key="1">
    <source>
        <dbReference type="ARBA" id="ARBA00007151"/>
    </source>
</evidence>
<keyword evidence="5 7" id="KW-0687">Ribonucleoprotein</keyword>
<dbReference type="Proteomes" id="UP000184207">
    <property type="component" value="Unassembled WGS sequence"/>
</dbReference>
<dbReference type="AlphaFoldDB" id="A0A1M7T8F6"/>
<dbReference type="InterPro" id="IPR005717">
    <property type="entry name" value="Ribosomal_uS7_bac/org-type"/>
</dbReference>
<dbReference type="Gene3D" id="1.10.455.10">
    <property type="entry name" value="Ribosomal protein S7 domain"/>
    <property type="match status" value="1"/>
</dbReference>
<dbReference type="GO" id="GO:0019843">
    <property type="term" value="F:rRNA binding"/>
    <property type="evidence" value="ECO:0007669"/>
    <property type="project" value="UniProtKB-UniRule"/>
</dbReference>
<dbReference type="GO" id="GO:0006412">
    <property type="term" value="P:translation"/>
    <property type="evidence" value="ECO:0007669"/>
    <property type="project" value="UniProtKB-UniRule"/>
</dbReference>
<dbReference type="EMBL" id="FRDJ01000011">
    <property type="protein sequence ID" value="SHN66976.1"/>
    <property type="molecule type" value="Genomic_DNA"/>
</dbReference>
<keyword evidence="2 7" id="KW-0699">rRNA-binding</keyword>
<comment type="subunit">
    <text evidence="7">Part of the 30S ribosomal subunit. Contacts proteins S9 and S11.</text>
</comment>
<accession>A0A1M7T8F6</accession>
<keyword evidence="7" id="KW-0820">tRNA-binding</keyword>
<name>A0A1M7T8F6_FERGO</name>
<dbReference type="RefSeq" id="WP_072760489.1">
    <property type="nucleotide sequence ID" value="NZ_FRDJ01000011.1"/>
</dbReference>
<dbReference type="PROSITE" id="PS00052">
    <property type="entry name" value="RIBOSOMAL_S7"/>
    <property type="match status" value="1"/>
</dbReference>
<evidence type="ECO:0000313" key="11">
    <source>
        <dbReference type="Proteomes" id="UP000184207"/>
    </source>
</evidence>
<keyword evidence="11" id="KW-1185">Reference proteome</keyword>
<dbReference type="PIRSF" id="PIRSF002122">
    <property type="entry name" value="RPS7p_RPS7a_RPS5e_RPS7o"/>
    <property type="match status" value="1"/>
</dbReference>
<dbReference type="GO" id="GO:0000049">
    <property type="term" value="F:tRNA binding"/>
    <property type="evidence" value="ECO:0007669"/>
    <property type="project" value="UniProtKB-UniRule"/>
</dbReference>
<dbReference type="GO" id="GO:0015935">
    <property type="term" value="C:small ribosomal subunit"/>
    <property type="evidence" value="ECO:0007669"/>
    <property type="project" value="InterPro"/>
</dbReference>
<evidence type="ECO:0000313" key="10">
    <source>
        <dbReference type="EMBL" id="SHN66976.1"/>
    </source>
</evidence>
<comment type="similarity">
    <text evidence="1 7 8">Belongs to the universal ribosomal protein uS7 family.</text>
</comment>
<dbReference type="InterPro" id="IPR000235">
    <property type="entry name" value="Ribosomal_uS7"/>
</dbReference>
<evidence type="ECO:0000256" key="7">
    <source>
        <dbReference type="HAMAP-Rule" id="MF_00480"/>
    </source>
</evidence>
<evidence type="ECO:0000256" key="8">
    <source>
        <dbReference type="RuleBase" id="RU003619"/>
    </source>
</evidence>
<keyword evidence="3 7" id="KW-0694">RNA-binding</keyword>
<organism evidence="10 11">
    <name type="scientific">Fervidobacterium gondwanense DSM 13020</name>
    <dbReference type="NCBI Taxonomy" id="1121883"/>
    <lineage>
        <taxon>Bacteria</taxon>
        <taxon>Thermotogati</taxon>
        <taxon>Thermotogota</taxon>
        <taxon>Thermotogae</taxon>
        <taxon>Thermotogales</taxon>
        <taxon>Fervidobacteriaceae</taxon>
        <taxon>Fervidobacterium</taxon>
    </lineage>
</organism>
<reference evidence="11" key="1">
    <citation type="submission" date="2016-12" db="EMBL/GenBank/DDBJ databases">
        <authorList>
            <person name="Varghese N."/>
            <person name="Submissions S."/>
        </authorList>
    </citation>
    <scope>NUCLEOTIDE SEQUENCE [LARGE SCALE GENOMIC DNA]</scope>
    <source>
        <strain evidence="11">DSM 13020</strain>
    </source>
</reference>
<evidence type="ECO:0000256" key="6">
    <source>
        <dbReference type="ARBA" id="ARBA00044531"/>
    </source>
</evidence>
<dbReference type="OrthoDB" id="9807653at2"/>
<comment type="function">
    <text evidence="7">One of the primary rRNA binding proteins, it binds directly to 16S rRNA where it nucleates assembly of the head domain of the 30S subunit. Is located at the subunit interface close to the decoding center, probably blocks exit of the E-site tRNA.</text>
</comment>
<dbReference type="CDD" id="cd14869">
    <property type="entry name" value="uS7_Bacteria"/>
    <property type="match status" value="1"/>
</dbReference>
<proteinExistence type="inferred from homology"/>
<evidence type="ECO:0000256" key="4">
    <source>
        <dbReference type="ARBA" id="ARBA00022980"/>
    </source>
</evidence>
<evidence type="ECO:0000256" key="3">
    <source>
        <dbReference type="ARBA" id="ARBA00022884"/>
    </source>
</evidence>
<dbReference type="InterPro" id="IPR020606">
    <property type="entry name" value="Ribosomal_uS7_CS"/>
</dbReference>
<gene>
    <name evidence="7" type="primary">rpsG</name>
    <name evidence="10" type="ORF">SAMN02745226_01701</name>
</gene>
<keyword evidence="4 7" id="KW-0689">Ribosomal protein</keyword>
<feature type="domain" description="Small ribosomal subunit protein uS7" evidence="9">
    <location>
        <begin position="1"/>
        <end position="148"/>
    </location>
</feature>
<dbReference type="HAMAP" id="MF_00480_B">
    <property type="entry name" value="Ribosomal_uS7_B"/>
    <property type="match status" value="1"/>
</dbReference>
<protein>
    <recommendedName>
        <fullName evidence="6 7">Small ribosomal subunit protein uS7</fullName>
    </recommendedName>
</protein>
<evidence type="ECO:0000259" key="9">
    <source>
        <dbReference type="Pfam" id="PF00177"/>
    </source>
</evidence>
<dbReference type="FunFam" id="1.10.455.10:FF:000001">
    <property type="entry name" value="30S ribosomal protein S7"/>
    <property type="match status" value="1"/>
</dbReference>
<evidence type="ECO:0000256" key="2">
    <source>
        <dbReference type="ARBA" id="ARBA00022730"/>
    </source>
</evidence>